<dbReference type="AlphaFoldDB" id="A0A9N8VI40"/>
<feature type="chain" id="PRO_5040348297" evidence="1">
    <location>
        <begin position="17"/>
        <end position="76"/>
    </location>
</feature>
<comment type="caution">
    <text evidence="2">The sequence shown here is derived from an EMBL/GenBank/DDBJ whole genome shotgun (WGS) entry which is preliminary data.</text>
</comment>
<feature type="signal peptide" evidence="1">
    <location>
        <begin position="1"/>
        <end position="16"/>
    </location>
</feature>
<protein>
    <submittedName>
        <fullName evidence="2">3953_t:CDS:1</fullName>
    </submittedName>
</protein>
<evidence type="ECO:0000313" key="2">
    <source>
        <dbReference type="EMBL" id="CAG8456493.1"/>
    </source>
</evidence>
<evidence type="ECO:0000313" key="3">
    <source>
        <dbReference type="Proteomes" id="UP000789405"/>
    </source>
</evidence>
<accession>A0A9N8VI40</accession>
<gene>
    <name evidence="2" type="ORF">DERYTH_LOCUS793</name>
</gene>
<reference evidence="2" key="1">
    <citation type="submission" date="2021-06" db="EMBL/GenBank/DDBJ databases">
        <authorList>
            <person name="Kallberg Y."/>
            <person name="Tangrot J."/>
            <person name="Rosling A."/>
        </authorList>
    </citation>
    <scope>NUCLEOTIDE SEQUENCE</scope>
    <source>
        <strain evidence="2">MA453B</strain>
    </source>
</reference>
<name>A0A9N8VI40_9GLOM</name>
<dbReference type="OrthoDB" id="2444496at2759"/>
<dbReference type="Proteomes" id="UP000789405">
    <property type="component" value="Unassembled WGS sequence"/>
</dbReference>
<proteinExistence type="predicted"/>
<organism evidence="2 3">
    <name type="scientific">Dentiscutata erythropus</name>
    <dbReference type="NCBI Taxonomy" id="1348616"/>
    <lineage>
        <taxon>Eukaryota</taxon>
        <taxon>Fungi</taxon>
        <taxon>Fungi incertae sedis</taxon>
        <taxon>Mucoromycota</taxon>
        <taxon>Glomeromycotina</taxon>
        <taxon>Glomeromycetes</taxon>
        <taxon>Diversisporales</taxon>
        <taxon>Gigasporaceae</taxon>
        <taxon>Dentiscutata</taxon>
    </lineage>
</organism>
<keyword evidence="1" id="KW-0732">Signal</keyword>
<dbReference type="EMBL" id="CAJVPY010000187">
    <property type="protein sequence ID" value="CAG8456493.1"/>
    <property type="molecule type" value="Genomic_DNA"/>
</dbReference>
<evidence type="ECO:0000256" key="1">
    <source>
        <dbReference type="SAM" id="SignalP"/>
    </source>
</evidence>
<sequence>MIIPVLLFVIFTDANSALVVAIQDEFSTTNALYCMFYIAQNITFNLKNHLKDQYNEFIRNFFEVHQIGFVPIFKYQ</sequence>
<keyword evidence="3" id="KW-1185">Reference proteome</keyword>